<sequence>MKGTRGIFMGPLLTPGPQANAIQPQVVARVGTDVIRGGLTTYGGPGQ</sequence>
<proteinExistence type="predicted"/>
<comment type="caution">
    <text evidence="1">The sequence shown here is derived from an EMBL/GenBank/DDBJ whole genome shotgun (WGS) entry which is preliminary data.</text>
</comment>
<name>A0ABN9FE03_9NEOB</name>
<gene>
    <name evidence="1" type="ORF">SPARVUS_LOCUS11805569</name>
</gene>
<accession>A0ABN9FE03</accession>
<dbReference type="EMBL" id="CATNWA010016719">
    <property type="protein sequence ID" value="CAI9594878.1"/>
    <property type="molecule type" value="Genomic_DNA"/>
</dbReference>
<protein>
    <submittedName>
        <fullName evidence="1">Uncharacterized protein</fullName>
    </submittedName>
</protein>
<organism evidence="1 2">
    <name type="scientific">Staurois parvus</name>
    <dbReference type="NCBI Taxonomy" id="386267"/>
    <lineage>
        <taxon>Eukaryota</taxon>
        <taxon>Metazoa</taxon>
        <taxon>Chordata</taxon>
        <taxon>Craniata</taxon>
        <taxon>Vertebrata</taxon>
        <taxon>Euteleostomi</taxon>
        <taxon>Amphibia</taxon>
        <taxon>Batrachia</taxon>
        <taxon>Anura</taxon>
        <taxon>Neobatrachia</taxon>
        <taxon>Ranoidea</taxon>
        <taxon>Ranidae</taxon>
        <taxon>Staurois</taxon>
    </lineage>
</organism>
<keyword evidence="2" id="KW-1185">Reference proteome</keyword>
<evidence type="ECO:0000313" key="1">
    <source>
        <dbReference type="EMBL" id="CAI9594878.1"/>
    </source>
</evidence>
<dbReference type="Proteomes" id="UP001162483">
    <property type="component" value="Unassembled WGS sequence"/>
</dbReference>
<reference evidence="1" key="1">
    <citation type="submission" date="2023-05" db="EMBL/GenBank/DDBJ databases">
        <authorList>
            <person name="Stuckert A."/>
        </authorList>
    </citation>
    <scope>NUCLEOTIDE SEQUENCE</scope>
</reference>
<evidence type="ECO:0000313" key="2">
    <source>
        <dbReference type="Proteomes" id="UP001162483"/>
    </source>
</evidence>